<dbReference type="PANTHER" id="PTHR45661:SF3">
    <property type="entry name" value="IG-LIKE DOMAIN-CONTAINING PROTEIN"/>
    <property type="match status" value="1"/>
</dbReference>
<accession>A0AB34J443</accession>
<proteinExistence type="predicted"/>
<sequence length="632" mass="68565">MECAMVEGGERPEWSRGAVGRFSLLAERTLVVESVEGERTEWSRQAVQRATTLAACVELAREGDDTLYRTPIPATVLHALAALAEEEAGSVRIDVPELSDLLQLLKGADYLDMPGIHKRLSTELGKRLTSARREQLMEQLGVECDLSEEEQKLASTESILKVDAHHAASLAPLLVKLVEYVDQLIEQTIELRLWDKSEEDITMRVRGLRKLESMSRSWRAMVRHALCSRCFSPGIKDGPTDMDLKPFLFSTGLGLHLVVDALRQFPTITRMHAAPFQVDVLAVRNLQRTHSFADVRECVLGEGERPCALELAAHAARYGEGEGFNVPEYAFACTMLTKIELPAGVTSIGGYAFRYCISLKTISLPAGLASIGTNAFVGCSKLSTITLPASLTNIADHAFSFCGLTTVHLPASLTWINTGTFYGCPSLTTINLPANLTGVGDDAFNFCSSLTTIDLPASLTTIGDRCFCACRSLMTIALPANLTSIGEGTFGHCTSLRTITLPASLTSIGERAFSECTSLTTITLPARLTSIGERAFNECTSLTTITLPDDLKFIYAAAFDQCTSLTTINLPAGLECIDSAAFRHCKSLRTINVPASLSLSFIGEYIFHGCTSLPEIDLHALRMTNAEGCSSL</sequence>
<name>A0AB34J443_PRYPA</name>
<dbReference type="Gene3D" id="3.80.10.10">
    <property type="entry name" value="Ribonuclease Inhibitor"/>
    <property type="match status" value="3"/>
</dbReference>
<dbReference type="PANTHER" id="PTHR45661">
    <property type="entry name" value="SURFACE ANTIGEN"/>
    <property type="match status" value="1"/>
</dbReference>
<evidence type="ECO:0000313" key="1">
    <source>
        <dbReference type="EMBL" id="KAL1512154.1"/>
    </source>
</evidence>
<organism evidence="1 2">
    <name type="scientific">Prymnesium parvum</name>
    <name type="common">Toxic golden alga</name>
    <dbReference type="NCBI Taxonomy" id="97485"/>
    <lineage>
        <taxon>Eukaryota</taxon>
        <taxon>Haptista</taxon>
        <taxon>Haptophyta</taxon>
        <taxon>Prymnesiophyceae</taxon>
        <taxon>Prymnesiales</taxon>
        <taxon>Prymnesiaceae</taxon>
        <taxon>Prymnesium</taxon>
    </lineage>
</organism>
<keyword evidence="2" id="KW-1185">Reference proteome</keyword>
<dbReference type="SUPFAM" id="SSF52058">
    <property type="entry name" value="L domain-like"/>
    <property type="match status" value="1"/>
</dbReference>
<dbReference type="AlphaFoldDB" id="A0AB34J443"/>
<protein>
    <submittedName>
        <fullName evidence="1">Uncharacterized protein</fullName>
    </submittedName>
</protein>
<gene>
    <name evidence="1" type="ORF">AB1Y20_005422</name>
</gene>
<dbReference type="InterPro" id="IPR032675">
    <property type="entry name" value="LRR_dom_sf"/>
</dbReference>
<dbReference type="Pfam" id="PF13306">
    <property type="entry name" value="LRR_5"/>
    <property type="match status" value="2"/>
</dbReference>
<reference evidence="1 2" key="1">
    <citation type="journal article" date="2024" name="Science">
        <title>Giant polyketide synthase enzymes in the biosynthesis of giant marine polyether toxins.</title>
        <authorList>
            <person name="Fallon T.R."/>
            <person name="Shende V.V."/>
            <person name="Wierzbicki I.H."/>
            <person name="Pendleton A.L."/>
            <person name="Watervoot N.F."/>
            <person name="Auber R.P."/>
            <person name="Gonzalez D.J."/>
            <person name="Wisecaver J.H."/>
            <person name="Moore B.S."/>
        </authorList>
    </citation>
    <scope>NUCLEOTIDE SEQUENCE [LARGE SCALE GENOMIC DNA]</scope>
    <source>
        <strain evidence="1 2">12B1</strain>
    </source>
</reference>
<dbReference type="InterPro" id="IPR053139">
    <property type="entry name" value="Surface_bspA-like"/>
</dbReference>
<dbReference type="EMBL" id="JBGBPQ010000013">
    <property type="protein sequence ID" value="KAL1512154.1"/>
    <property type="molecule type" value="Genomic_DNA"/>
</dbReference>
<evidence type="ECO:0000313" key="2">
    <source>
        <dbReference type="Proteomes" id="UP001515480"/>
    </source>
</evidence>
<dbReference type="Proteomes" id="UP001515480">
    <property type="component" value="Unassembled WGS sequence"/>
</dbReference>
<dbReference type="InterPro" id="IPR026906">
    <property type="entry name" value="LRR_5"/>
</dbReference>
<comment type="caution">
    <text evidence="1">The sequence shown here is derived from an EMBL/GenBank/DDBJ whole genome shotgun (WGS) entry which is preliminary data.</text>
</comment>